<dbReference type="Pfam" id="PF03992">
    <property type="entry name" value="ABM"/>
    <property type="match status" value="1"/>
</dbReference>
<evidence type="ECO:0000313" key="2">
    <source>
        <dbReference type="EMBL" id="QPP08213.1"/>
    </source>
</evidence>
<accession>A0A7T1WRM0</accession>
<dbReference type="GO" id="GO:0004497">
    <property type="term" value="F:monooxygenase activity"/>
    <property type="evidence" value="ECO:0007669"/>
    <property type="project" value="UniProtKB-KW"/>
</dbReference>
<dbReference type="InterPro" id="IPR011008">
    <property type="entry name" value="Dimeric_a/b-barrel"/>
</dbReference>
<dbReference type="RefSeq" id="WP_197352007.1">
    <property type="nucleotide sequence ID" value="NZ_CP048882.1"/>
</dbReference>
<sequence length="242" mass="26913">MTVRTTERPDPEREDSRFAFFSKWRLSAPRGPEDPPGSGGIQAALDAIAAVWEREPWPSPGLLGYHLCTGEDGETLLHYSQWADEDAYETYVRDHRQTRVDEIDAAVPGIERLGIGRFQLYRSGTLDSDVRTPGCIVIVDIEFEGPDPDRQRAWVDTVFAALQDDPQLPRGGISSHFHLGTDGTRVLNYAEWESAQAHIAALEAPGRGIGSPTELWKRVQEYPGLKGSTVQRFRPAFSLVPG</sequence>
<proteinExistence type="predicted"/>
<keyword evidence="3" id="KW-1185">Reference proteome</keyword>
<protein>
    <submittedName>
        <fullName evidence="2">Antibiotic biosynthesis monooxygenase</fullName>
    </submittedName>
</protein>
<dbReference type="InterPro" id="IPR007138">
    <property type="entry name" value="ABM_dom"/>
</dbReference>
<dbReference type="SUPFAM" id="SSF54909">
    <property type="entry name" value="Dimeric alpha+beta barrel"/>
    <property type="match status" value="2"/>
</dbReference>
<name>A0A7T1WRM0_9ACTN</name>
<dbReference type="AlphaFoldDB" id="A0A7T1WRM0"/>
<organism evidence="2 3">
    <name type="scientific">Streptomyces bathyalis</name>
    <dbReference type="NCBI Taxonomy" id="2710756"/>
    <lineage>
        <taxon>Bacteria</taxon>
        <taxon>Bacillati</taxon>
        <taxon>Actinomycetota</taxon>
        <taxon>Actinomycetes</taxon>
        <taxon>Kitasatosporales</taxon>
        <taxon>Streptomycetaceae</taxon>
        <taxon>Streptomyces</taxon>
    </lineage>
</organism>
<reference evidence="3" key="1">
    <citation type="submission" date="2020-02" db="EMBL/GenBank/DDBJ databases">
        <title>Streptomyces sp. ASO4wet.</title>
        <authorList>
            <person name="Risdian C."/>
            <person name="Landwehr W."/>
            <person name="Schupp P."/>
            <person name="Wink J."/>
        </authorList>
    </citation>
    <scope>NUCLEOTIDE SEQUENCE [LARGE SCALE GENOMIC DNA]</scope>
    <source>
        <strain evidence="3">ASO4wet</strain>
    </source>
</reference>
<dbReference type="EMBL" id="CP048882">
    <property type="protein sequence ID" value="QPP08213.1"/>
    <property type="molecule type" value="Genomic_DNA"/>
</dbReference>
<evidence type="ECO:0000259" key="1">
    <source>
        <dbReference type="Pfam" id="PF03992"/>
    </source>
</evidence>
<feature type="domain" description="ABM" evidence="1">
    <location>
        <begin position="59"/>
        <end position="92"/>
    </location>
</feature>
<evidence type="ECO:0000313" key="3">
    <source>
        <dbReference type="Proteomes" id="UP000595046"/>
    </source>
</evidence>
<gene>
    <name evidence="2" type="ORF">G4Z16_19445</name>
</gene>
<keyword evidence="2" id="KW-0503">Monooxygenase</keyword>
<dbReference type="Proteomes" id="UP000595046">
    <property type="component" value="Chromosome"/>
</dbReference>
<keyword evidence="2" id="KW-0560">Oxidoreductase</keyword>
<dbReference type="KEGG" id="sbat:G4Z16_19445"/>
<dbReference type="Gene3D" id="3.30.70.100">
    <property type="match status" value="2"/>
</dbReference>